<reference evidence="2 3" key="1">
    <citation type="submission" date="2007-08" db="EMBL/GenBank/DDBJ databases">
        <authorList>
            <person name="Fulton L."/>
            <person name="Clifton S."/>
            <person name="Fulton B."/>
            <person name="Xu J."/>
            <person name="Minx P."/>
            <person name="Pepin K.H."/>
            <person name="Johnson M."/>
            <person name="Thiruvilangam P."/>
            <person name="Bhonagiri V."/>
            <person name="Nash W.E."/>
            <person name="Mardis E.R."/>
            <person name="Wilson R.K."/>
        </authorList>
    </citation>
    <scope>NUCLEOTIDE SEQUENCE [LARGE SCALE GENOMIC DNA]</scope>
    <source>
        <strain evidence="3">ATCC BAA-613 / DSM 15670 / CCUG 46953 / JCM 12243 / WAL 16351</strain>
    </source>
</reference>
<dbReference type="Gene3D" id="3.40.630.30">
    <property type="match status" value="1"/>
</dbReference>
<comment type="caution">
    <text evidence="2">The sequence shown here is derived from an EMBL/GenBank/DDBJ whole genome shotgun (WGS) entry which is preliminary data.</text>
</comment>
<dbReference type="PROSITE" id="PS51186">
    <property type="entry name" value="GNAT"/>
    <property type="match status" value="1"/>
</dbReference>
<protein>
    <recommendedName>
        <fullName evidence="1">N-acetyltransferase domain-containing protein</fullName>
    </recommendedName>
</protein>
<dbReference type="CDD" id="cd04301">
    <property type="entry name" value="NAT_SF"/>
    <property type="match status" value="1"/>
</dbReference>
<dbReference type="eggNOG" id="COG0456">
    <property type="taxonomic scope" value="Bacteria"/>
</dbReference>
<evidence type="ECO:0000313" key="2">
    <source>
        <dbReference type="EMBL" id="EDP14516.1"/>
    </source>
</evidence>
<dbReference type="HOGENOM" id="CLU_108859_0_0_9"/>
<evidence type="ECO:0000259" key="1">
    <source>
        <dbReference type="PROSITE" id="PS51186"/>
    </source>
</evidence>
<proteinExistence type="predicted"/>
<feature type="domain" description="N-acetyltransferase" evidence="1">
    <location>
        <begin position="63"/>
        <end position="209"/>
    </location>
</feature>
<accession>A8RY86</accession>
<dbReference type="GO" id="GO:0016747">
    <property type="term" value="F:acyltransferase activity, transferring groups other than amino-acyl groups"/>
    <property type="evidence" value="ECO:0007669"/>
    <property type="project" value="InterPro"/>
</dbReference>
<dbReference type="EMBL" id="ABCC02000039">
    <property type="protein sequence ID" value="EDP14516.1"/>
    <property type="molecule type" value="Genomic_DNA"/>
</dbReference>
<dbReference type="InterPro" id="IPR016181">
    <property type="entry name" value="Acyl_CoA_acyltransferase"/>
</dbReference>
<dbReference type="PaxDb" id="411902-CLOBOL_05058"/>
<dbReference type="AlphaFoldDB" id="A8RY86"/>
<gene>
    <name evidence="2" type="ORF">CLOBOL_05058</name>
</gene>
<dbReference type="SUPFAM" id="SSF55729">
    <property type="entry name" value="Acyl-CoA N-acyltransferases (Nat)"/>
    <property type="match status" value="1"/>
</dbReference>
<dbReference type="FunFam" id="3.40.630.30:FF:000165">
    <property type="entry name" value="IAA acetyltransferase"/>
    <property type="match status" value="1"/>
</dbReference>
<evidence type="ECO:0000313" key="3">
    <source>
        <dbReference type="Proteomes" id="UP000005396"/>
    </source>
</evidence>
<dbReference type="Pfam" id="PF13508">
    <property type="entry name" value="Acetyltransf_7"/>
    <property type="match status" value="1"/>
</dbReference>
<dbReference type="InterPro" id="IPR000182">
    <property type="entry name" value="GNAT_dom"/>
</dbReference>
<dbReference type="Proteomes" id="UP000005396">
    <property type="component" value="Unassembled WGS sequence"/>
</dbReference>
<reference evidence="2 3" key="2">
    <citation type="submission" date="2007-09" db="EMBL/GenBank/DDBJ databases">
        <title>Draft genome sequence of Clostridium bolteae (ATCC BAA-613).</title>
        <authorList>
            <person name="Sudarsanam P."/>
            <person name="Ley R."/>
            <person name="Guruge J."/>
            <person name="Turnbaugh P.J."/>
            <person name="Mahowald M."/>
            <person name="Liep D."/>
            <person name="Gordon J."/>
        </authorList>
    </citation>
    <scope>NUCLEOTIDE SEQUENCE [LARGE SCALE GENOMIC DNA]</scope>
    <source>
        <strain evidence="3">ATCC BAA-613 / DSM 15670 / CCUG 46953 / JCM 12243 / WAL 16351</strain>
    </source>
</reference>
<sequence length="211" mass="24795">MPEKLIGLICRRPPFTQQFTAFRHMRQSFVRSLFKSALYSCSQQWYNELTATQKNERTGELIMEIIQVKKDKKKYLDLLLLADEQEDMVDRYLERGDMFVLTDGTVRAECVVTKEGPGIYELKNIATAPQFHRQGYGRRLIEYVFTYYPDLRTLYVGTGDSPLSLGFYHACGFIDSHRVERFFTDNYDHPIIEDGIQLVDMVYLKRERDMA</sequence>
<organism evidence="2 3">
    <name type="scientific">Enterocloster bolteae (strain ATCC BAA-613 / DSM 15670 / CCUG 46953 / JCM 12243 / WAL 16351)</name>
    <name type="common">Clostridium bolteae</name>
    <dbReference type="NCBI Taxonomy" id="411902"/>
    <lineage>
        <taxon>Bacteria</taxon>
        <taxon>Bacillati</taxon>
        <taxon>Bacillota</taxon>
        <taxon>Clostridia</taxon>
        <taxon>Lachnospirales</taxon>
        <taxon>Lachnospiraceae</taxon>
        <taxon>Enterocloster</taxon>
    </lineage>
</organism>
<name>A8RY86_ENTBW</name>